<gene>
    <name evidence="1" type="ORF">MENT_LOCUS17476</name>
</gene>
<reference evidence="1 2" key="1">
    <citation type="submission" date="2020-08" db="EMBL/GenBank/DDBJ databases">
        <authorList>
            <person name="Koutsovoulos G."/>
            <person name="Danchin GJ E."/>
        </authorList>
    </citation>
    <scope>NUCLEOTIDE SEQUENCE [LARGE SCALE GENOMIC DNA]</scope>
</reference>
<dbReference type="Proteomes" id="UP000580250">
    <property type="component" value="Unassembled WGS sequence"/>
</dbReference>
<comment type="caution">
    <text evidence="1">The sequence shown here is derived from an EMBL/GenBank/DDBJ whole genome shotgun (WGS) entry which is preliminary data.</text>
</comment>
<evidence type="ECO:0000313" key="2">
    <source>
        <dbReference type="Proteomes" id="UP000580250"/>
    </source>
</evidence>
<organism evidence="1 2">
    <name type="scientific">Meloidogyne enterolobii</name>
    <name type="common">Root-knot nematode worm</name>
    <name type="synonym">Meloidogyne mayaguensis</name>
    <dbReference type="NCBI Taxonomy" id="390850"/>
    <lineage>
        <taxon>Eukaryota</taxon>
        <taxon>Metazoa</taxon>
        <taxon>Ecdysozoa</taxon>
        <taxon>Nematoda</taxon>
        <taxon>Chromadorea</taxon>
        <taxon>Rhabditida</taxon>
        <taxon>Tylenchina</taxon>
        <taxon>Tylenchomorpha</taxon>
        <taxon>Tylenchoidea</taxon>
        <taxon>Meloidogynidae</taxon>
        <taxon>Meloidogyninae</taxon>
        <taxon>Meloidogyne</taxon>
    </lineage>
</organism>
<dbReference type="EMBL" id="CAJEWN010000113">
    <property type="protein sequence ID" value="CAD2165911.1"/>
    <property type="molecule type" value="Genomic_DNA"/>
</dbReference>
<dbReference type="OrthoDB" id="5890650at2759"/>
<accession>A0A6V7UW15</accession>
<name>A0A6V7UW15_MELEN</name>
<protein>
    <submittedName>
        <fullName evidence="1">Uncharacterized protein</fullName>
    </submittedName>
</protein>
<sequence>MKLFNNNFLLFLFISSIIFLQILARPSFKLKRSSLGGVDLRLPYRFIPNNLLIENNRFRRSQPLLPPLIADQSTVINDDFSLEPFIVSTWKMEKDEKN</sequence>
<proteinExistence type="predicted"/>
<dbReference type="AlphaFoldDB" id="A0A6V7UW15"/>
<evidence type="ECO:0000313" key="1">
    <source>
        <dbReference type="EMBL" id="CAD2165911.1"/>
    </source>
</evidence>